<dbReference type="VEuPathDB" id="FungiDB:ACLA_068720"/>
<reference evidence="2 3" key="1">
    <citation type="journal article" date="2008" name="PLoS Genet.">
        <title>Genomic islands in the pathogenic filamentous fungus Aspergillus fumigatus.</title>
        <authorList>
            <person name="Fedorova N.D."/>
            <person name="Khaldi N."/>
            <person name="Joardar V.S."/>
            <person name="Maiti R."/>
            <person name="Amedeo P."/>
            <person name="Anderson M.J."/>
            <person name="Crabtree J."/>
            <person name="Silva J.C."/>
            <person name="Badger J.H."/>
            <person name="Albarraq A."/>
            <person name="Angiuoli S."/>
            <person name="Bussey H."/>
            <person name="Bowyer P."/>
            <person name="Cotty P.J."/>
            <person name="Dyer P.S."/>
            <person name="Egan A."/>
            <person name="Galens K."/>
            <person name="Fraser-Liggett C.M."/>
            <person name="Haas B.J."/>
            <person name="Inman J.M."/>
            <person name="Kent R."/>
            <person name="Lemieux S."/>
            <person name="Malavazi I."/>
            <person name="Orvis J."/>
            <person name="Roemer T."/>
            <person name="Ronning C.M."/>
            <person name="Sundaram J.P."/>
            <person name="Sutton G."/>
            <person name="Turner G."/>
            <person name="Venter J.C."/>
            <person name="White O.R."/>
            <person name="Whitty B.R."/>
            <person name="Youngman P."/>
            <person name="Wolfe K.H."/>
            <person name="Goldman G.H."/>
            <person name="Wortman J.R."/>
            <person name="Jiang B."/>
            <person name="Denning D.W."/>
            <person name="Nierman W.C."/>
        </authorList>
    </citation>
    <scope>NUCLEOTIDE SEQUENCE [LARGE SCALE GENOMIC DNA]</scope>
    <source>
        <strain evidence="3">ATCC 1007 / CBS 513.65 / DSM 816 / NCTC 3887 / NRRL 1</strain>
    </source>
</reference>
<organism evidence="2 3">
    <name type="scientific">Aspergillus clavatus (strain ATCC 1007 / CBS 513.65 / DSM 816 / NCTC 3887 / NRRL 1 / QM 1276 / 107)</name>
    <dbReference type="NCBI Taxonomy" id="344612"/>
    <lineage>
        <taxon>Eukaryota</taxon>
        <taxon>Fungi</taxon>
        <taxon>Dikarya</taxon>
        <taxon>Ascomycota</taxon>
        <taxon>Pezizomycotina</taxon>
        <taxon>Eurotiomycetes</taxon>
        <taxon>Eurotiomycetidae</taxon>
        <taxon>Eurotiales</taxon>
        <taxon>Aspergillaceae</taxon>
        <taxon>Aspergillus</taxon>
        <taxon>Aspergillus subgen. Fumigati</taxon>
    </lineage>
</organism>
<dbReference type="Proteomes" id="UP000006701">
    <property type="component" value="Unassembled WGS sequence"/>
</dbReference>
<dbReference type="eggNOG" id="ENOG502SQ81">
    <property type="taxonomic scope" value="Eukaryota"/>
</dbReference>
<evidence type="ECO:0000313" key="3">
    <source>
        <dbReference type="Proteomes" id="UP000006701"/>
    </source>
</evidence>
<evidence type="ECO:0000259" key="1">
    <source>
        <dbReference type="Pfam" id="PF24809"/>
    </source>
</evidence>
<dbReference type="Pfam" id="PF24809">
    <property type="entry name" value="DUF7708"/>
    <property type="match status" value="1"/>
</dbReference>
<protein>
    <recommendedName>
        <fullName evidence="1">DUF7708 domain-containing protein</fullName>
    </recommendedName>
</protein>
<gene>
    <name evidence="2" type="ORF">ACLA_068720</name>
</gene>
<name>A1C623_ASPCL</name>
<feature type="domain" description="DUF7708" evidence="1">
    <location>
        <begin position="131"/>
        <end position="245"/>
    </location>
</feature>
<keyword evidence="3" id="KW-1185">Reference proteome</keyword>
<dbReference type="EMBL" id="DS027045">
    <property type="protein sequence ID" value="EAW13844.1"/>
    <property type="molecule type" value="Genomic_DNA"/>
</dbReference>
<sequence length="632" mass="70106">MASQAGPSALKASHNPQITHSNQAATALWKKRFEKRHFSSNPVIAKLDVECNELAQTWNRFQENLPSPDQVQLQERLQESDDVLAVVREVQTVWASRPRQRVFRRSMTLCDQFVASFNLHLMLLSALPRNEAYLALFYGVLQSVIKAAANYPRAMEGLITILVQVNESAGISAGEHSLESIKNSSLAIANFYALNFLLLGEWMDWYVRKAKCRLLNSPSLDPCSDFEGLLRNIQTCAKDIARASTDGMDLDTCDEEVNGVLQKPDRHLWEQARLSQAGLQKWDRRFASQSAITRQVIWEIQHDASERARLRVERDAHLSKLLDSASQRLRPTNEQQSGIACLTTAATRDLDGSRFHWLKGPKRKYTRVDLQFASKHLEDFFDSDDQMADFDAEVNVVAEDSVVKSLQQWATDPHSQMLAVAGSPSTDPPCPVALFSACFASFSRQARLPAVSHFCSIPDATVEGLTQSQQGLIALAYSMIRQLIDYLPPVLESHEGCDLSQERFASLNGTLSSWTIVLSLIDALLHYAPPLLVCVIDGLDILHDESTDPHIRSFVRTLMTHTKHQADAIPDGTAGQNVLLKVLFTVAGRPSALVETLSEDQLILNSESNGVNQPASADAAPTPDVGVVLMNA</sequence>
<dbReference type="OrthoDB" id="4840035at2759"/>
<dbReference type="InterPro" id="IPR056125">
    <property type="entry name" value="DUF7708"/>
</dbReference>
<dbReference type="GeneID" id="4707990"/>
<proteinExistence type="predicted"/>
<accession>A1C623</accession>
<dbReference type="KEGG" id="act:ACLA_068720"/>
<dbReference type="HOGENOM" id="CLU_027363_1_0_1"/>
<dbReference type="RefSeq" id="XP_001275270.1">
    <property type="nucleotide sequence ID" value="XM_001275269.1"/>
</dbReference>
<dbReference type="OMA" id="QNSGIAC"/>
<evidence type="ECO:0000313" key="2">
    <source>
        <dbReference type="EMBL" id="EAW13844.1"/>
    </source>
</evidence>
<dbReference type="AlphaFoldDB" id="A1C623"/>